<accession>A0A7J6NZV4</accession>
<evidence type="ECO:0000256" key="1">
    <source>
        <dbReference type="SAM" id="Phobius"/>
    </source>
</evidence>
<gene>
    <name evidence="2" type="ORF">FOZ60_002137</name>
</gene>
<dbReference type="Proteomes" id="UP000541610">
    <property type="component" value="Unassembled WGS sequence"/>
</dbReference>
<keyword evidence="1" id="KW-1133">Transmembrane helix</keyword>
<dbReference type="OrthoDB" id="9996127at2759"/>
<sequence>MTAAATTTTTTALFDVDTLALLLTLFVIYSNTIKRRKWWMDVSLKPSSLLVYHKDQRSSSSSTKLARLGEVSDTITGATPGRGVEQLPYFFSLEIIMFTPMALGVSLGVVILTRYFTGRRNPYSPFFLGAVLCMAFPVLLSAWRAARSSDSNQVASLLAALIITPIACFNTSTLFGVDPPQPNFPLSPEQQALLNDLGIENFVPIFRGVAHTMLYVGLLLAVYTIVGHSQRSTELLDAWIRGGDQTARTRQTCNSICRDAPQEDAAESLDKAPPATRKRLILYFVFLAPLAIPLFSSPLTSPLSSAVSSSEFINCCLAIFIIDFGVYMMFPGVVQHWLLSRADGAAAAAAGGLELETRYMRALYTAFECAVVPRFITVLIELDMALRIIPAVLGLVQVDNTVQDLSSILPILPHDHSAYEVDYSQLIPRIRRAISAVWSMVLPPAEVMKWSKIYVGTLILAWVVIICSTLVYRSSQVQQTIRNNKTIKQS</sequence>
<dbReference type="EMBL" id="JABANP010000135">
    <property type="protein sequence ID" value="KAF4689036.1"/>
    <property type="molecule type" value="Genomic_DNA"/>
</dbReference>
<reference evidence="2 3" key="1">
    <citation type="submission" date="2020-04" db="EMBL/GenBank/DDBJ databases">
        <title>Perkinsus olseni comparative genomics.</title>
        <authorList>
            <person name="Bogema D.R."/>
        </authorList>
    </citation>
    <scope>NUCLEOTIDE SEQUENCE [LARGE SCALE GENOMIC DNA]</scope>
    <source>
        <strain evidence="2">00978-12</strain>
    </source>
</reference>
<feature type="transmembrane region" description="Helical" evidence="1">
    <location>
        <begin position="95"/>
        <end position="117"/>
    </location>
</feature>
<proteinExistence type="predicted"/>
<feature type="transmembrane region" description="Helical" evidence="1">
    <location>
        <begin position="205"/>
        <end position="226"/>
    </location>
</feature>
<feature type="transmembrane region" description="Helical" evidence="1">
    <location>
        <begin position="311"/>
        <end position="330"/>
    </location>
</feature>
<feature type="transmembrane region" description="Helical" evidence="1">
    <location>
        <begin position="155"/>
        <end position="177"/>
    </location>
</feature>
<evidence type="ECO:0000313" key="2">
    <source>
        <dbReference type="EMBL" id="KAF4689036.1"/>
    </source>
</evidence>
<feature type="transmembrane region" description="Helical" evidence="1">
    <location>
        <begin position="453"/>
        <end position="472"/>
    </location>
</feature>
<comment type="caution">
    <text evidence="2">The sequence shown here is derived from an EMBL/GenBank/DDBJ whole genome shotgun (WGS) entry which is preliminary data.</text>
</comment>
<organism evidence="2 3">
    <name type="scientific">Perkinsus olseni</name>
    <name type="common">Perkinsus atlanticus</name>
    <dbReference type="NCBI Taxonomy" id="32597"/>
    <lineage>
        <taxon>Eukaryota</taxon>
        <taxon>Sar</taxon>
        <taxon>Alveolata</taxon>
        <taxon>Perkinsozoa</taxon>
        <taxon>Perkinsea</taxon>
        <taxon>Perkinsida</taxon>
        <taxon>Perkinsidae</taxon>
        <taxon>Perkinsus</taxon>
    </lineage>
</organism>
<feature type="transmembrane region" description="Helical" evidence="1">
    <location>
        <begin position="12"/>
        <end position="30"/>
    </location>
</feature>
<name>A0A7J6NZV4_PEROL</name>
<evidence type="ECO:0000313" key="3">
    <source>
        <dbReference type="Proteomes" id="UP000541610"/>
    </source>
</evidence>
<feature type="transmembrane region" description="Helical" evidence="1">
    <location>
        <begin position="123"/>
        <end position="143"/>
    </location>
</feature>
<dbReference type="AlphaFoldDB" id="A0A7J6NZV4"/>
<keyword evidence="1" id="KW-0472">Membrane</keyword>
<feature type="transmembrane region" description="Helical" evidence="1">
    <location>
        <begin position="280"/>
        <end position="299"/>
    </location>
</feature>
<protein>
    <submittedName>
        <fullName evidence="2">Uncharacterized protein</fullName>
    </submittedName>
</protein>
<keyword evidence="1" id="KW-0812">Transmembrane</keyword>